<gene>
    <name evidence="2" type="ORF">R3P38DRAFT_3266522</name>
</gene>
<comment type="caution">
    <text evidence="2">The sequence shown here is derived from an EMBL/GenBank/DDBJ whole genome shotgun (WGS) entry which is preliminary data.</text>
</comment>
<evidence type="ECO:0000256" key="1">
    <source>
        <dbReference type="SAM" id="MobiDB-lite"/>
    </source>
</evidence>
<name>A0AAW0BXK0_9AGAR</name>
<reference evidence="2 3" key="1">
    <citation type="journal article" date="2024" name="J Genomics">
        <title>Draft genome sequencing and assembly of Favolaschia claudopus CIRM-BRFM 2984 isolated from oak limbs.</title>
        <authorList>
            <person name="Navarro D."/>
            <person name="Drula E."/>
            <person name="Chaduli D."/>
            <person name="Cazenave R."/>
            <person name="Ahrendt S."/>
            <person name="Wang J."/>
            <person name="Lipzen A."/>
            <person name="Daum C."/>
            <person name="Barry K."/>
            <person name="Grigoriev I.V."/>
            <person name="Favel A."/>
            <person name="Rosso M.N."/>
            <person name="Martin F."/>
        </authorList>
    </citation>
    <scope>NUCLEOTIDE SEQUENCE [LARGE SCALE GENOMIC DNA]</scope>
    <source>
        <strain evidence="2 3">CIRM-BRFM 2984</strain>
    </source>
</reference>
<accession>A0AAW0BXK0</accession>
<keyword evidence="3" id="KW-1185">Reference proteome</keyword>
<evidence type="ECO:0000313" key="2">
    <source>
        <dbReference type="EMBL" id="KAK7030791.1"/>
    </source>
</evidence>
<feature type="region of interest" description="Disordered" evidence="1">
    <location>
        <begin position="168"/>
        <end position="210"/>
    </location>
</feature>
<proteinExistence type="predicted"/>
<protein>
    <submittedName>
        <fullName evidence="2">Uncharacterized protein</fullName>
    </submittedName>
</protein>
<dbReference type="AlphaFoldDB" id="A0AAW0BXK0"/>
<sequence length="210" mass="22804">MSSSQSSPQWAHFECVDCGRVLDDAMDAYCPDCQAAVVDDSDDDWDQSDMSYTSYHRVSLWARAVDPTPSRRPPTYISPSKRILSRQYPTACITSDSTISIMSFNHKNARPSPPRPAPSSPTATESLVASFTPASSLASFVRSWAPTKPHLPRLTTANVSAAFAKAQLLPSEPSSDGDVSAVWWLSDTTSPPPPSPRPSLPPRGRKPSRA</sequence>
<organism evidence="2 3">
    <name type="scientific">Favolaschia claudopus</name>
    <dbReference type="NCBI Taxonomy" id="2862362"/>
    <lineage>
        <taxon>Eukaryota</taxon>
        <taxon>Fungi</taxon>
        <taxon>Dikarya</taxon>
        <taxon>Basidiomycota</taxon>
        <taxon>Agaricomycotina</taxon>
        <taxon>Agaricomycetes</taxon>
        <taxon>Agaricomycetidae</taxon>
        <taxon>Agaricales</taxon>
        <taxon>Marasmiineae</taxon>
        <taxon>Mycenaceae</taxon>
        <taxon>Favolaschia</taxon>
    </lineage>
</organism>
<dbReference type="Proteomes" id="UP001362999">
    <property type="component" value="Unassembled WGS sequence"/>
</dbReference>
<dbReference type="EMBL" id="JAWWNJ010000025">
    <property type="protein sequence ID" value="KAK7030791.1"/>
    <property type="molecule type" value="Genomic_DNA"/>
</dbReference>
<evidence type="ECO:0000313" key="3">
    <source>
        <dbReference type="Proteomes" id="UP001362999"/>
    </source>
</evidence>
<feature type="compositionally biased region" description="Pro residues" evidence="1">
    <location>
        <begin position="190"/>
        <end position="201"/>
    </location>
</feature>